<dbReference type="Proteomes" id="UP000474296">
    <property type="component" value="Unassembled WGS sequence"/>
</dbReference>
<proteinExistence type="predicted"/>
<gene>
    <name evidence="2" type="ORF">GWK10_16200</name>
</gene>
<dbReference type="EMBL" id="JAABOQ010000007">
    <property type="protein sequence ID" value="NER18762.1"/>
    <property type="molecule type" value="Genomic_DNA"/>
</dbReference>
<name>A0A6M0CM98_9FLAO</name>
<dbReference type="RefSeq" id="WP_164033448.1">
    <property type="nucleotide sequence ID" value="NZ_JAABOQ010000007.1"/>
</dbReference>
<evidence type="ECO:0000313" key="3">
    <source>
        <dbReference type="Proteomes" id="UP000474296"/>
    </source>
</evidence>
<protein>
    <submittedName>
        <fullName evidence="2">Uncharacterized protein</fullName>
    </submittedName>
</protein>
<evidence type="ECO:0000313" key="2">
    <source>
        <dbReference type="EMBL" id="NER18762.1"/>
    </source>
</evidence>
<accession>A0A6M0CM98</accession>
<organism evidence="2 3">
    <name type="scientific">Spongiivirga citrea</name>
    <dbReference type="NCBI Taxonomy" id="1481457"/>
    <lineage>
        <taxon>Bacteria</taxon>
        <taxon>Pseudomonadati</taxon>
        <taxon>Bacteroidota</taxon>
        <taxon>Flavobacteriia</taxon>
        <taxon>Flavobacteriales</taxon>
        <taxon>Flavobacteriaceae</taxon>
        <taxon>Spongiivirga</taxon>
    </lineage>
</organism>
<evidence type="ECO:0000256" key="1">
    <source>
        <dbReference type="SAM" id="Phobius"/>
    </source>
</evidence>
<keyword evidence="1" id="KW-0812">Transmembrane</keyword>
<keyword evidence="1" id="KW-0472">Membrane</keyword>
<keyword evidence="3" id="KW-1185">Reference proteome</keyword>
<sequence>METDLQRWIKKVRKFLYKHLVWINIIISLVMFYLSTKAFISSDWQSILEKAGIAVLSTGVFAAVLKSLQFLGLFKEELEKIILSSDFVEHRTDLDNLWKKITSALYKQKFPDLNHHINNAILNTYLPINEDYYYKEVRVTLNIHELTEDFMLSFTQTTEIDVVVEKGVKECTFTHTFRRVKESDDNIINEKEYFYVDDEDLLEKIKKEPKEDENEVVTKYEYTVSDKKTFTLKTQEKRKYPILNDNYKIFRVEKFTKEFDVSISYPDNVRVSFFNVGVAEPFEKKHTIHSNTISRVHKKGVILPYQGFGITFAQRINS</sequence>
<keyword evidence="1" id="KW-1133">Transmembrane helix</keyword>
<comment type="caution">
    <text evidence="2">The sequence shown here is derived from an EMBL/GenBank/DDBJ whole genome shotgun (WGS) entry which is preliminary data.</text>
</comment>
<feature type="transmembrane region" description="Helical" evidence="1">
    <location>
        <begin position="52"/>
        <end position="74"/>
    </location>
</feature>
<reference evidence="2 3" key="1">
    <citation type="submission" date="2020-01" db="EMBL/GenBank/DDBJ databases">
        <title>Spongiivirga citrea KCTC 32990T.</title>
        <authorList>
            <person name="Wang G."/>
        </authorList>
    </citation>
    <scope>NUCLEOTIDE SEQUENCE [LARGE SCALE GENOMIC DNA]</scope>
    <source>
        <strain evidence="2 3">KCTC 32990</strain>
    </source>
</reference>
<feature type="transmembrane region" description="Helical" evidence="1">
    <location>
        <begin position="20"/>
        <end position="40"/>
    </location>
</feature>
<dbReference type="AlphaFoldDB" id="A0A6M0CM98"/>